<proteinExistence type="predicted"/>
<keyword evidence="3" id="KW-1185">Reference proteome</keyword>
<dbReference type="SUPFAM" id="SSF47598">
    <property type="entry name" value="Ribbon-helix-helix"/>
    <property type="match status" value="1"/>
</dbReference>
<evidence type="ECO:0000313" key="3">
    <source>
        <dbReference type="Proteomes" id="UP000316092"/>
    </source>
</evidence>
<dbReference type="InterPro" id="IPR010985">
    <property type="entry name" value="Ribbon_hlx_hlx"/>
</dbReference>
<dbReference type="RefSeq" id="WP_143721862.1">
    <property type="nucleotide sequence ID" value="NZ_VKDB01000028.1"/>
</dbReference>
<dbReference type="GO" id="GO:0006355">
    <property type="term" value="P:regulation of DNA-templated transcription"/>
    <property type="evidence" value="ECO:0007669"/>
    <property type="project" value="InterPro"/>
</dbReference>
<dbReference type="Gene3D" id="1.10.1220.10">
    <property type="entry name" value="Met repressor-like"/>
    <property type="match status" value="1"/>
</dbReference>
<gene>
    <name evidence="2" type="ORF">FNU79_16325</name>
</gene>
<dbReference type="EMBL" id="VKDB01000028">
    <property type="protein sequence ID" value="TSA80591.1"/>
    <property type="molecule type" value="Genomic_DNA"/>
</dbReference>
<organism evidence="2 3">
    <name type="scientific">Deinococcus detaillensis</name>
    <dbReference type="NCBI Taxonomy" id="2592048"/>
    <lineage>
        <taxon>Bacteria</taxon>
        <taxon>Thermotogati</taxon>
        <taxon>Deinococcota</taxon>
        <taxon>Deinococci</taxon>
        <taxon>Deinococcales</taxon>
        <taxon>Deinococcaceae</taxon>
        <taxon>Deinococcus</taxon>
    </lineage>
</organism>
<protein>
    <submittedName>
        <fullName evidence="2">Uncharacterized protein</fullName>
    </submittedName>
</protein>
<dbReference type="Proteomes" id="UP000316092">
    <property type="component" value="Unassembled WGS sequence"/>
</dbReference>
<feature type="compositionally biased region" description="Polar residues" evidence="1">
    <location>
        <begin position="19"/>
        <end position="28"/>
    </location>
</feature>
<name>A0A553UKL8_9DEIO</name>
<feature type="region of interest" description="Disordered" evidence="1">
    <location>
        <begin position="1"/>
        <end position="49"/>
    </location>
</feature>
<comment type="caution">
    <text evidence="2">The sequence shown here is derived from an EMBL/GenBank/DDBJ whole genome shotgun (WGS) entry which is preliminary data.</text>
</comment>
<accession>A0A553UKL8</accession>
<dbReference type="InterPro" id="IPR013321">
    <property type="entry name" value="Arc_rbn_hlx_hlx"/>
</dbReference>
<dbReference type="AlphaFoldDB" id="A0A553UKL8"/>
<evidence type="ECO:0000256" key="1">
    <source>
        <dbReference type="SAM" id="MobiDB-lite"/>
    </source>
</evidence>
<sequence length="86" mass="9651">MTGDRKKGVSIGAAMKQRMGSQEETPTQVHVPDPVPLKTEETDVPESFNTRLPRSLQRRLKVYAAEEGVKIQDVVQRALEKYLGKT</sequence>
<evidence type="ECO:0000313" key="2">
    <source>
        <dbReference type="EMBL" id="TSA80591.1"/>
    </source>
</evidence>
<dbReference type="OrthoDB" id="71324at2"/>
<reference evidence="2 3" key="1">
    <citation type="submission" date="2019-07" db="EMBL/GenBank/DDBJ databases">
        <title>Deinococcus detaillus sp. nov., isolated from humus soil in Antarctica.</title>
        <authorList>
            <person name="Zhang K."/>
        </authorList>
    </citation>
    <scope>NUCLEOTIDE SEQUENCE [LARGE SCALE GENOMIC DNA]</scope>
    <source>
        <strain evidence="2 3">H1</strain>
    </source>
</reference>